<dbReference type="EMBL" id="CP103424">
    <property type="protein sequence ID" value="UWD34957.1"/>
    <property type="molecule type" value="Genomic_DNA"/>
</dbReference>
<keyword evidence="2" id="KW-1277">Toxin-antitoxin system</keyword>
<evidence type="ECO:0000256" key="1">
    <source>
        <dbReference type="ARBA" id="ARBA00010562"/>
    </source>
</evidence>
<dbReference type="InterPro" id="IPR007337">
    <property type="entry name" value="RelB/DinJ"/>
</dbReference>
<dbReference type="Proteomes" id="UP001059819">
    <property type="component" value="Chromosome"/>
</dbReference>
<dbReference type="Gene3D" id="1.10.1220.10">
    <property type="entry name" value="Met repressor-like"/>
    <property type="match status" value="1"/>
</dbReference>
<keyword evidence="4" id="KW-1185">Reference proteome</keyword>
<accession>A0ABY5TWF2</accession>
<comment type="similarity">
    <text evidence="1">Belongs to the RelB/DinJ antitoxin family.</text>
</comment>
<organism evidence="3 4">
    <name type="scientific">Mycoplasma cottewii</name>
    <dbReference type="NCBI Taxonomy" id="51364"/>
    <lineage>
        <taxon>Bacteria</taxon>
        <taxon>Bacillati</taxon>
        <taxon>Mycoplasmatota</taxon>
        <taxon>Mollicutes</taxon>
        <taxon>Mycoplasmataceae</taxon>
        <taxon>Mycoplasma</taxon>
    </lineage>
</organism>
<proteinExistence type="inferred from homology"/>
<evidence type="ECO:0000313" key="3">
    <source>
        <dbReference type="EMBL" id="UWD34957.1"/>
    </source>
</evidence>
<gene>
    <name evidence="3" type="ORF">NX779_04105</name>
</gene>
<sequence>MKTTNLNIRIDKETKEKAEAIFHELGITTSSAINMFLKATIRKNTLPFSIELDTPNINGHKRSWRTFERSQHKIPLKS</sequence>
<evidence type="ECO:0000313" key="4">
    <source>
        <dbReference type="Proteomes" id="UP001059819"/>
    </source>
</evidence>
<protein>
    <submittedName>
        <fullName evidence="3">Type II toxin-antitoxin system RelB/DinJ family antitoxin</fullName>
    </submittedName>
</protein>
<reference evidence="3" key="1">
    <citation type="submission" date="2022-08" db="EMBL/GenBank/DDBJ databases">
        <title>Complete genome sequence of Mycoplasma cottewii type strain VIS.</title>
        <authorList>
            <person name="Spergser J."/>
        </authorList>
    </citation>
    <scope>NUCLEOTIDE SEQUENCE</scope>
    <source>
        <strain evidence="3">VIS</strain>
    </source>
</reference>
<dbReference type="PANTHER" id="PTHR38781:SF1">
    <property type="entry name" value="ANTITOXIN DINJ-RELATED"/>
    <property type="match status" value="1"/>
</dbReference>
<dbReference type="NCBIfam" id="TIGR02384">
    <property type="entry name" value="RelB_DinJ"/>
    <property type="match status" value="1"/>
</dbReference>
<dbReference type="PANTHER" id="PTHR38781">
    <property type="entry name" value="ANTITOXIN DINJ-RELATED"/>
    <property type="match status" value="1"/>
</dbReference>
<dbReference type="InterPro" id="IPR013321">
    <property type="entry name" value="Arc_rbn_hlx_hlx"/>
</dbReference>
<dbReference type="RefSeq" id="WP_259430125.1">
    <property type="nucleotide sequence ID" value="NZ_CP103424.1"/>
</dbReference>
<dbReference type="Pfam" id="PF04221">
    <property type="entry name" value="RelB"/>
    <property type="match status" value="1"/>
</dbReference>
<evidence type="ECO:0000256" key="2">
    <source>
        <dbReference type="ARBA" id="ARBA00022649"/>
    </source>
</evidence>
<name>A0ABY5TWF2_9MOLU</name>